<accession>A0ABR2HVJ6</accession>
<gene>
    <name evidence="2" type="ORF">M9Y10_017214</name>
    <name evidence="1" type="ORF">M9Y10_031341</name>
</gene>
<evidence type="ECO:0000313" key="2">
    <source>
        <dbReference type="EMBL" id="KAK8853653.1"/>
    </source>
</evidence>
<evidence type="ECO:0000313" key="1">
    <source>
        <dbReference type="EMBL" id="KAK8834356.1"/>
    </source>
</evidence>
<protein>
    <submittedName>
        <fullName evidence="2">Uncharacterized protein</fullName>
    </submittedName>
</protein>
<keyword evidence="3" id="KW-1185">Reference proteome</keyword>
<name>A0ABR2HVJ6_9EUKA</name>
<dbReference type="EMBL" id="JAPFFF010000022">
    <property type="protein sequence ID" value="KAK8853653.1"/>
    <property type="molecule type" value="Genomic_DNA"/>
</dbReference>
<evidence type="ECO:0000313" key="3">
    <source>
        <dbReference type="Proteomes" id="UP001470230"/>
    </source>
</evidence>
<dbReference type="Proteomes" id="UP001470230">
    <property type="component" value="Unassembled WGS sequence"/>
</dbReference>
<proteinExistence type="predicted"/>
<dbReference type="EMBL" id="JAPFFF010000422">
    <property type="protein sequence ID" value="KAK8834356.1"/>
    <property type="molecule type" value="Genomic_DNA"/>
</dbReference>
<organism evidence="2 3">
    <name type="scientific">Tritrichomonas musculus</name>
    <dbReference type="NCBI Taxonomy" id="1915356"/>
    <lineage>
        <taxon>Eukaryota</taxon>
        <taxon>Metamonada</taxon>
        <taxon>Parabasalia</taxon>
        <taxon>Tritrichomonadida</taxon>
        <taxon>Tritrichomonadidae</taxon>
        <taxon>Tritrichomonas</taxon>
    </lineage>
</organism>
<sequence>MMYFEGDPRPYLRFKKNPNDTKDTVCCKCKFIDQQGNRFMCNYEKRIDHHRKAIKEKNITFVLGYVIQNNKRILETLPKKRLKMIMMKFHQLHSLTNYVYWLAA</sequence>
<reference evidence="2 3" key="1">
    <citation type="submission" date="2024-04" db="EMBL/GenBank/DDBJ databases">
        <title>Tritrichomonas musculus Genome.</title>
        <authorList>
            <person name="Alves-Ferreira E."/>
            <person name="Grigg M."/>
            <person name="Lorenzi H."/>
            <person name="Galac M."/>
        </authorList>
    </citation>
    <scope>NUCLEOTIDE SEQUENCE [LARGE SCALE GENOMIC DNA]</scope>
    <source>
        <strain evidence="2 3">EAF2021</strain>
    </source>
</reference>
<comment type="caution">
    <text evidence="2">The sequence shown here is derived from an EMBL/GenBank/DDBJ whole genome shotgun (WGS) entry which is preliminary data.</text>
</comment>